<evidence type="ECO:0000256" key="2">
    <source>
        <dbReference type="SAM" id="MobiDB-lite"/>
    </source>
</evidence>
<evidence type="ECO:0000259" key="3">
    <source>
        <dbReference type="SMART" id="SM00331"/>
    </source>
</evidence>
<reference evidence="4" key="1">
    <citation type="submission" date="2024-06" db="EMBL/GenBank/DDBJ databases">
        <title>Streptomyces sp. strain HUAS MG91 genome sequences.</title>
        <authorList>
            <person name="Mo P."/>
        </authorList>
    </citation>
    <scope>NUCLEOTIDE SEQUENCE</scope>
    <source>
        <strain evidence="4">HUAS MG91</strain>
    </source>
</reference>
<feature type="domain" description="PPM-type phosphatase" evidence="3">
    <location>
        <begin position="310"/>
        <end position="533"/>
    </location>
</feature>
<proteinExistence type="predicted"/>
<feature type="region of interest" description="Disordered" evidence="2">
    <location>
        <begin position="1"/>
        <end position="22"/>
    </location>
</feature>
<dbReference type="SUPFAM" id="SSF55781">
    <property type="entry name" value="GAF domain-like"/>
    <property type="match status" value="1"/>
</dbReference>
<dbReference type="Gene3D" id="3.30.450.40">
    <property type="match status" value="1"/>
</dbReference>
<dbReference type="AlphaFoldDB" id="A0AAU8IRC1"/>
<organism evidence="4">
    <name type="scientific">Streptomyces tabacisoli</name>
    <dbReference type="NCBI Taxonomy" id="3156398"/>
    <lineage>
        <taxon>Bacteria</taxon>
        <taxon>Bacillati</taxon>
        <taxon>Actinomycetota</taxon>
        <taxon>Actinomycetes</taxon>
        <taxon>Kitasatosporales</taxon>
        <taxon>Streptomycetaceae</taxon>
        <taxon>Streptomyces</taxon>
    </lineage>
</organism>
<dbReference type="RefSeq" id="WP_353942269.1">
    <property type="nucleotide sequence ID" value="NZ_CP159534.1"/>
</dbReference>
<dbReference type="PANTHER" id="PTHR43156">
    <property type="entry name" value="STAGE II SPORULATION PROTEIN E-RELATED"/>
    <property type="match status" value="1"/>
</dbReference>
<evidence type="ECO:0000313" key="4">
    <source>
        <dbReference type="EMBL" id="XCJ70631.1"/>
    </source>
</evidence>
<dbReference type="PANTHER" id="PTHR43156:SF2">
    <property type="entry name" value="STAGE II SPORULATION PROTEIN E"/>
    <property type="match status" value="1"/>
</dbReference>
<dbReference type="SUPFAM" id="SSF81606">
    <property type="entry name" value="PP2C-like"/>
    <property type="match status" value="1"/>
</dbReference>
<dbReference type="KEGG" id="stac:ABII15_11885"/>
<dbReference type="Pfam" id="PF07228">
    <property type="entry name" value="SpoIIE"/>
    <property type="match status" value="1"/>
</dbReference>
<dbReference type="InterPro" id="IPR036457">
    <property type="entry name" value="PPM-type-like_dom_sf"/>
</dbReference>
<evidence type="ECO:0000256" key="1">
    <source>
        <dbReference type="ARBA" id="ARBA00022801"/>
    </source>
</evidence>
<name>A0AAU8IRC1_9ACTN</name>
<protein>
    <submittedName>
        <fullName evidence="4">PP2C family protein-serine/threonine phosphatase</fullName>
        <ecNumber evidence="4">3.1.3.16</ecNumber>
    </submittedName>
</protein>
<dbReference type="SMART" id="SM00331">
    <property type="entry name" value="PP2C_SIG"/>
    <property type="match status" value="1"/>
</dbReference>
<dbReference type="InterPro" id="IPR052016">
    <property type="entry name" value="Bact_Sigma-Reg"/>
</dbReference>
<accession>A0AAU8IRC1</accession>
<dbReference type="EMBL" id="CP159534">
    <property type="protein sequence ID" value="XCJ70631.1"/>
    <property type="molecule type" value="Genomic_DNA"/>
</dbReference>
<keyword evidence="1 4" id="KW-0378">Hydrolase</keyword>
<dbReference type="EC" id="3.1.3.16" evidence="4"/>
<dbReference type="InterPro" id="IPR029016">
    <property type="entry name" value="GAF-like_dom_sf"/>
</dbReference>
<dbReference type="InterPro" id="IPR001932">
    <property type="entry name" value="PPM-type_phosphatase-like_dom"/>
</dbReference>
<dbReference type="Gene3D" id="3.60.40.10">
    <property type="entry name" value="PPM-type phosphatase domain"/>
    <property type="match status" value="1"/>
</dbReference>
<gene>
    <name evidence="4" type="ORF">ABII15_11885</name>
</gene>
<sequence length="545" mass="56262">MVALPKQKSSHDAGPAAQHCDPYPTVTVDAAGTVLSYNEQAADLLARIDVGAALPDVAPAWLAEAHLRHAGGARTAPSAWAGGRIGELRVKALAGPGAAGTVTWWLVSDSAPAGAAQELARERARAALLQELSSELLTSLDVAHCREVTVRRAARHLADAAVLVGMSDGRDFPVTRCTAGGPVTEERIPLDAGQLPGLAEALLGLPTTPSAWIDPGAVPSWAVPEGFAGEVAAVGSVVVVPLPGHGAPAGCLILLRRPGRAPFGSAEERFARLFAARAGAALSLARSHARQARFTDVLMRDLLPPALGRVHGICFSGRYRSSTAGERVGGDFYDLLPGAVPEAETVAVLGDVCGKGIEAAVVAGRVRHALQALVPFAADHTRLLTLLNDALLAARQAPFVTLVLVSAVREGPRVRLRVSSAGHPAPLVVRAGGRVEQVPVGGTLLGAIEELEFETADVVLEPGETCLLYSDGITEARGGPLSDVMFGEDRLRAVLAPCAGMPTEAVTEHVQMVAAQWLGGGPHDDMAVLAIGAPGRPGASPNEDL</sequence>
<dbReference type="GO" id="GO:0004722">
    <property type="term" value="F:protein serine/threonine phosphatase activity"/>
    <property type="evidence" value="ECO:0007669"/>
    <property type="project" value="UniProtKB-EC"/>
</dbReference>